<sequence>MKLLIADDELYMAEYIQKLVDWRDYGFDQVFVANGGSMARDILQEFVPELLITDIKMPRISGLDLSAFIDEKKYPTKVIIISGYSDFGYARQALHYGVSEYLVKPVLKGDLVETLERILQKNFVLEEKKEKDKICLAGDKSALISYVKNYIYENFDQNLSLDVLGEVVHLHPAYLSKIFKEVTNMNLSAYITDIRMQKAAELLEQTELKVHEVMELIGYRKNQYFSRLFKERFGVTPVEYRRTVKKDLSNV</sequence>
<dbReference type="SMART" id="SM00448">
    <property type="entry name" value="REC"/>
    <property type="match status" value="1"/>
</dbReference>
<dbReference type="SUPFAM" id="SSF46689">
    <property type="entry name" value="Homeodomain-like"/>
    <property type="match status" value="2"/>
</dbReference>
<keyword evidence="7" id="KW-0238">DNA-binding</keyword>
<reference evidence="13 14" key="1">
    <citation type="submission" date="2016-07" db="EMBL/GenBank/DDBJ databases">
        <title>Characterization of isolates of Eisenbergiella tayi derived from blood cultures, using whole genome sequencing.</title>
        <authorList>
            <person name="Burdz T."/>
            <person name="Wiebe D."/>
            <person name="Huynh C."/>
            <person name="Bernard K."/>
        </authorList>
    </citation>
    <scope>NUCLEOTIDE SEQUENCE [LARGE SCALE GENOMIC DNA]</scope>
    <source>
        <strain evidence="13 14">NML 110608</strain>
    </source>
</reference>
<evidence type="ECO:0000256" key="1">
    <source>
        <dbReference type="ARBA" id="ARBA00004496"/>
    </source>
</evidence>
<evidence type="ECO:0000256" key="10">
    <source>
        <dbReference type="PROSITE-ProRule" id="PRU00169"/>
    </source>
</evidence>
<dbReference type="InterPro" id="IPR001789">
    <property type="entry name" value="Sig_transdc_resp-reg_receiver"/>
</dbReference>
<comment type="caution">
    <text evidence="13">The sequence shown here is derived from an EMBL/GenBank/DDBJ whole genome shotgun (WGS) entry which is preliminary data.</text>
</comment>
<evidence type="ECO:0000256" key="3">
    <source>
        <dbReference type="ARBA" id="ARBA00022490"/>
    </source>
</evidence>
<gene>
    <name evidence="13" type="ORF">BEI61_02910</name>
</gene>
<dbReference type="CDD" id="cd17536">
    <property type="entry name" value="REC_YesN-like"/>
    <property type="match status" value="1"/>
</dbReference>
<feature type="modified residue" description="4-aspartylphosphate" evidence="10">
    <location>
        <position position="54"/>
    </location>
</feature>
<evidence type="ECO:0000259" key="11">
    <source>
        <dbReference type="PROSITE" id="PS01124"/>
    </source>
</evidence>
<keyword evidence="8" id="KW-0804">Transcription</keyword>
<dbReference type="GO" id="GO:0043565">
    <property type="term" value="F:sequence-specific DNA binding"/>
    <property type="evidence" value="ECO:0007669"/>
    <property type="project" value="InterPro"/>
</dbReference>
<evidence type="ECO:0000256" key="7">
    <source>
        <dbReference type="ARBA" id="ARBA00023125"/>
    </source>
</evidence>
<evidence type="ECO:0000256" key="5">
    <source>
        <dbReference type="ARBA" id="ARBA00023012"/>
    </source>
</evidence>
<organism evidence="13 14">
    <name type="scientific">Eisenbergiella tayi</name>
    <dbReference type="NCBI Taxonomy" id="1432052"/>
    <lineage>
        <taxon>Bacteria</taxon>
        <taxon>Bacillati</taxon>
        <taxon>Bacillota</taxon>
        <taxon>Clostridia</taxon>
        <taxon>Lachnospirales</taxon>
        <taxon>Lachnospiraceae</taxon>
        <taxon>Eisenbergiella</taxon>
    </lineage>
</organism>
<keyword evidence="6" id="KW-0805">Transcription regulation</keyword>
<comment type="function">
    <text evidence="9">May play the central regulatory role in sporulation. It may be an element of the effector pathway responsible for the activation of sporulation genes in response to nutritional stress. Spo0A may act in concert with spo0H (a sigma factor) to control the expression of some genes that are critical to the sporulation process.</text>
</comment>
<dbReference type="EMBL" id="MCGH01000002">
    <property type="protein sequence ID" value="ODM07020.1"/>
    <property type="molecule type" value="Genomic_DNA"/>
</dbReference>
<protein>
    <recommendedName>
        <fullName evidence="2">Stage 0 sporulation protein A homolog</fullName>
    </recommendedName>
</protein>
<dbReference type="PANTHER" id="PTHR42713:SF3">
    <property type="entry name" value="TRANSCRIPTIONAL REGULATORY PROTEIN HPTR"/>
    <property type="match status" value="1"/>
</dbReference>
<feature type="domain" description="Response regulatory" evidence="12">
    <location>
        <begin position="2"/>
        <end position="119"/>
    </location>
</feature>
<evidence type="ECO:0000256" key="9">
    <source>
        <dbReference type="ARBA" id="ARBA00024867"/>
    </source>
</evidence>
<name>A0A1E3AE53_9FIRM</name>
<evidence type="ECO:0000256" key="8">
    <source>
        <dbReference type="ARBA" id="ARBA00023163"/>
    </source>
</evidence>
<dbReference type="PROSITE" id="PS50110">
    <property type="entry name" value="RESPONSE_REGULATORY"/>
    <property type="match status" value="1"/>
</dbReference>
<dbReference type="PATRIC" id="fig|1432052.4.peg.3244"/>
<feature type="domain" description="HTH araC/xylS-type" evidence="11">
    <location>
        <begin position="145"/>
        <end position="243"/>
    </location>
</feature>
<evidence type="ECO:0000256" key="2">
    <source>
        <dbReference type="ARBA" id="ARBA00018672"/>
    </source>
</evidence>
<dbReference type="SUPFAM" id="SSF52172">
    <property type="entry name" value="CheY-like"/>
    <property type="match status" value="1"/>
</dbReference>
<dbReference type="Pfam" id="PF00072">
    <property type="entry name" value="Response_reg"/>
    <property type="match status" value="1"/>
</dbReference>
<dbReference type="GO" id="GO:0000160">
    <property type="term" value="P:phosphorelay signal transduction system"/>
    <property type="evidence" value="ECO:0007669"/>
    <property type="project" value="UniProtKB-KW"/>
</dbReference>
<comment type="subcellular location">
    <subcellularLocation>
        <location evidence="1">Cytoplasm</location>
    </subcellularLocation>
</comment>
<keyword evidence="4 10" id="KW-0597">Phosphoprotein</keyword>
<dbReference type="AlphaFoldDB" id="A0A1E3AE53"/>
<dbReference type="RefSeq" id="WP_069152770.1">
    <property type="nucleotide sequence ID" value="NZ_CAJLDD010000002.1"/>
</dbReference>
<accession>A0A1E3AE53</accession>
<evidence type="ECO:0000313" key="13">
    <source>
        <dbReference type="EMBL" id="ODM07020.1"/>
    </source>
</evidence>
<dbReference type="SMART" id="SM00342">
    <property type="entry name" value="HTH_ARAC"/>
    <property type="match status" value="1"/>
</dbReference>
<dbReference type="InterPro" id="IPR051552">
    <property type="entry name" value="HptR"/>
</dbReference>
<dbReference type="Gene3D" id="3.40.50.2300">
    <property type="match status" value="1"/>
</dbReference>
<dbReference type="PRINTS" id="PR00032">
    <property type="entry name" value="HTHARAC"/>
</dbReference>
<dbReference type="InterPro" id="IPR011006">
    <property type="entry name" value="CheY-like_superfamily"/>
</dbReference>
<evidence type="ECO:0000313" key="14">
    <source>
        <dbReference type="Proteomes" id="UP000094067"/>
    </source>
</evidence>
<evidence type="ECO:0000259" key="12">
    <source>
        <dbReference type="PROSITE" id="PS50110"/>
    </source>
</evidence>
<dbReference type="InterPro" id="IPR020449">
    <property type="entry name" value="Tscrpt_reg_AraC-type_HTH"/>
</dbReference>
<dbReference type="Proteomes" id="UP000094067">
    <property type="component" value="Unassembled WGS sequence"/>
</dbReference>
<evidence type="ECO:0000256" key="6">
    <source>
        <dbReference type="ARBA" id="ARBA00023015"/>
    </source>
</evidence>
<dbReference type="Gene3D" id="1.10.10.60">
    <property type="entry name" value="Homeodomain-like"/>
    <property type="match status" value="2"/>
</dbReference>
<keyword evidence="5" id="KW-0902">Two-component regulatory system</keyword>
<dbReference type="InterPro" id="IPR009057">
    <property type="entry name" value="Homeodomain-like_sf"/>
</dbReference>
<proteinExistence type="predicted"/>
<keyword evidence="3" id="KW-0963">Cytoplasm</keyword>
<dbReference type="InterPro" id="IPR018060">
    <property type="entry name" value="HTH_AraC"/>
</dbReference>
<dbReference type="GO" id="GO:0005737">
    <property type="term" value="C:cytoplasm"/>
    <property type="evidence" value="ECO:0007669"/>
    <property type="project" value="UniProtKB-SubCell"/>
</dbReference>
<evidence type="ECO:0000256" key="4">
    <source>
        <dbReference type="ARBA" id="ARBA00022553"/>
    </source>
</evidence>
<dbReference type="PANTHER" id="PTHR42713">
    <property type="entry name" value="HISTIDINE KINASE-RELATED"/>
    <property type="match status" value="1"/>
</dbReference>
<dbReference type="PROSITE" id="PS01124">
    <property type="entry name" value="HTH_ARAC_FAMILY_2"/>
    <property type="match status" value="1"/>
</dbReference>
<dbReference type="Pfam" id="PF12833">
    <property type="entry name" value="HTH_18"/>
    <property type="match status" value="1"/>
</dbReference>
<dbReference type="GO" id="GO:0003700">
    <property type="term" value="F:DNA-binding transcription factor activity"/>
    <property type="evidence" value="ECO:0007669"/>
    <property type="project" value="InterPro"/>
</dbReference>